<keyword evidence="1" id="KW-0472">Membrane</keyword>
<proteinExistence type="predicted"/>
<evidence type="ECO:0000313" key="3">
    <source>
        <dbReference type="Proteomes" id="UP001204439"/>
    </source>
</evidence>
<name>A0ABU4JDN4_9FLAO</name>
<reference evidence="2 3" key="1">
    <citation type="submission" date="2023-11" db="EMBL/GenBank/DDBJ databases">
        <title>First isolation, identification, and characterization of non-pathogenic Epilithonimonas ginsengisoli isolated from diseased farmed rainbow trout (Oncorhynchus mykiss) in Chile.</title>
        <authorList>
            <person name="Miranda C.D."/>
            <person name="Irgang R."/>
            <person name="Concha C."/>
            <person name="Rojas R."/>
            <person name="Avendano R."/>
        </authorList>
    </citation>
    <scope>NUCLEOTIDE SEQUENCE [LARGE SCALE GENOMIC DNA]</scope>
    <source>
        <strain evidence="2 3">FP99</strain>
    </source>
</reference>
<feature type="transmembrane region" description="Helical" evidence="1">
    <location>
        <begin position="20"/>
        <end position="39"/>
    </location>
</feature>
<dbReference type="Proteomes" id="UP001204439">
    <property type="component" value="Unassembled WGS sequence"/>
</dbReference>
<sequence>MKDFKTKELKNLKKLRAISIGFLMVVNFIIIGFFLYGFYEVYKFRNLKENFITYVFPTVASIQLVLALAFGPVILIIFRRFASVLREIEELNDDFTFHYQHYTDFIHKVFSTVPLYLISQKGLFIFRNFKTEFLPPNSIKYVKIKNINMGRFRRSLIDIYQNDGSKSRITYYTTYPRAAEFFHDNIHLINDNVRVENLFN</sequence>
<keyword evidence="3" id="KW-1185">Reference proteome</keyword>
<comment type="caution">
    <text evidence="2">The sequence shown here is derived from an EMBL/GenBank/DDBJ whole genome shotgun (WGS) entry which is preliminary data.</text>
</comment>
<keyword evidence="1" id="KW-1133">Transmembrane helix</keyword>
<feature type="transmembrane region" description="Helical" evidence="1">
    <location>
        <begin position="51"/>
        <end position="78"/>
    </location>
</feature>
<protein>
    <submittedName>
        <fullName evidence="2">Uncharacterized protein</fullName>
    </submittedName>
</protein>
<evidence type="ECO:0000313" key="2">
    <source>
        <dbReference type="EMBL" id="MDW8547780.1"/>
    </source>
</evidence>
<evidence type="ECO:0000256" key="1">
    <source>
        <dbReference type="SAM" id="Phobius"/>
    </source>
</evidence>
<accession>A0ABU4JDN4</accession>
<keyword evidence="1" id="KW-0812">Transmembrane</keyword>
<dbReference type="EMBL" id="JAMXLT020000003">
    <property type="protein sequence ID" value="MDW8547780.1"/>
    <property type="molecule type" value="Genomic_DNA"/>
</dbReference>
<gene>
    <name evidence="2" type="ORF">NG800_002580</name>
</gene>
<organism evidence="2 3">
    <name type="scientific">Epilithonimonas ginsengisoli</name>
    <dbReference type="NCBI Taxonomy" id="1245592"/>
    <lineage>
        <taxon>Bacteria</taxon>
        <taxon>Pseudomonadati</taxon>
        <taxon>Bacteroidota</taxon>
        <taxon>Flavobacteriia</taxon>
        <taxon>Flavobacteriales</taxon>
        <taxon>Weeksellaceae</taxon>
        <taxon>Chryseobacterium group</taxon>
        <taxon>Epilithonimonas</taxon>
    </lineage>
</organism>
<dbReference type="RefSeq" id="WP_063968467.1">
    <property type="nucleotide sequence ID" value="NZ_JAMXLT020000003.1"/>
</dbReference>